<proteinExistence type="predicted"/>
<keyword evidence="2" id="KW-1185">Reference proteome</keyword>
<dbReference type="EMBL" id="CP001750">
    <property type="protein sequence ID" value="ADB10679.1"/>
    <property type="molecule type" value="Genomic_DNA"/>
</dbReference>
<organism evidence="1 2">
    <name type="scientific">Bifidobacterium dentium (strain ATCC 27534 / DSM 20436 / JCM 1195 / Bd1)</name>
    <dbReference type="NCBI Taxonomy" id="401473"/>
    <lineage>
        <taxon>Bacteria</taxon>
        <taxon>Bacillati</taxon>
        <taxon>Actinomycetota</taxon>
        <taxon>Actinomycetes</taxon>
        <taxon>Bifidobacteriales</taxon>
        <taxon>Bifidobacteriaceae</taxon>
        <taxon>Bifidobacterium</taxon>
    </lineage>
</organism>
<dbReference type="KEGG" id="bde:BDP_2118"/>
<sequence length="38" mass="4150">MGNSNMNNNSNSIDDDTEIIVRKECRFGVVGTLTPPIP</sequence>
<evidence type="ECO:0000313" key="2">
    <source>
        <dbReference type="Proteomes" id="UP000008693"/>
    </source>
</evidence>
<accession>D2Q7B7</accession>
<gene>
    <name evidence="1" type="ordered locus">BDP_2118</name>
</gene>
<name>D2Q7B7_BIFDB</name>
<evidence type="ECO:0000313" key="1">
    <source>
        <dbReference type="EMBL" id="ADB10679.1"/>
    </source>
</evidence>
<dbReference type="AlphaFoldDB" id="D2Q7B7"/>
<dbReference type="HOGENOM" id="CLU_3325088_0_0_11"/>
<dbReference type="Proteomes" id="UP000008693">
    <property type="component" value="Chromosome"/>
</dbReference>
<protein>
    <submittedName>
        <fullName evidence="1">Uncharacterized protein</fullName>
    </submittedName>
</protein>
<reference evidence="1 2" key="1">
    <citation type="journal article" date="2009" name="PLoS Genet.">
        <title>The Bifidobacterium dentium Bd1 genome sequence reflects its genetic adaptation to the human oral cavity.</title>
        <authorList>
            <person name="Ventura M."/>
            <person name="Turroni F."/>
            <person name="Zomer A."/>
            <person name="Foroni E."/>
            <person name="Giubellini V."/>
            <person name="Bottacini F."/>
            <person name="Canchaya C."/>
            <person name="Claesson M.J."/>
            <person name="He F."/>
            <person name="Mantzourani M."/>
            <person name="Mulas L."/>
            <person name="Ferrarini A."/>
            <person name="Gao B."/>
            <person name="Delledonne M."/>
            <person name="Henrissat B."/>
            <person name="Coutinho P."/>
            <person name="Oggioni M."/>
            <person name="Gupta R.S."/>
            <person name="Zhang Z."/>
            <person name="Beighton D."/>
            <person name="Fitzgerald G.F."/>
            <person name="O'Toole P.W."/>
            <person name="van Sinderen D."/>
        </authorList>
    </citation>
    <scope>NUCLEOTIDE SEQUENCE [LARGE SCALE GENOMIC DNA]</scope>
    <source>
        <strain evidence="2">ATCC 27534 / DSM 20436 / JCM 1195 / Bd1</strain>
    </source>
</reference>